<sequence>MLFSVSCSNEGTTGGGDTGDNYNYNYFSVSEDWNNSKDITVISQTSSSSVYSAGTVGFSVYGATDYTISIESVTMGSGGSLTLDVSDFIYSQSTKDLRLSSSGLTKFQNASSGLTEKQKYQYTITFKIATSSESKNVDVNVNLIKAKVITKAEVEAMMKKITTDKGLMGSSSAGVVSINGGGNYANFDFSSFTIGSGTPNFRSTVVSSTDIAGKSYSAANSSATIGGLSTSGIQKIADYRTLFGYSSIDWSIQVISGKKCTFYFIFKVPSGCALESSIQHIATTGLTIELTLVNGSWTK</sequence>
<dbReference type="EMBL" id="SAYI01000018">
    <property type="protein sequence ID" value="TXJ55350.1"/>
    <property type="molecule type" value="Genomic_DNA"/>
</dbReference>
<evidence type="ECO:0000313" key="2">
    <source>
        <dbReference type="Proteomes" id="UP000322327"/>
    </source>
</evidence>
<dbReference type="AlphaFoldDB" id="A0A5C8G074"/>
<reference evidence="1 2" key="1">
    <citation type="journal article" date="1992" name="Lakartidningen">
        <title>[Penicillin V and not amoxicillin is the first choice preparation in acute otitis].</title>
        <authorList>
            <person name="Kamme C."/>
            <person name="Lundgren K."/>
            <person name="Prellner K."/>
        </authorList>
    </citation>
    <scope>NUCLEOTIDE SEQUENCE [LARGE SCALE GENOMIC DNA]</scope>
    <source>
        <strain evidence="1 2">PC3053II</strain>
    </source>
</reference>
<accession>A0A5C8G074</accession>
<protein>
    <submittedName>
        <fullName evidence="1">Uncharacterized protein</fullName>
    </submittedName>
</protein>
<dbReference type="RefSeq" id="WP_147531112.1">
    <property type="nucleotide sequence ID" value="NZ_SAYI01000018.1"/>
</dbReference>
<evidence type="ECO:0000313" key="1">
    <source>
        <dbReference type="EMBL" id="TXJ55350.1"/>
    </source>
</evidence>
<name>A0A5C8G074_9SPIR</name>
<dbReference type="Proteomes" id="UP000322327">
    <property type="component" value="Unassembled WGS sequence"/>
</dbReference>
<gene>
    <name evidence="1" type="ORF">EPJ76_07110</name>
</gene>
<proteinExistence type="predicted"/>
<comment type="caution">
    <text evidence="1">The sequence shown here is derived from an EMBL/GenBank/DDBJ whole genome shotgun (WGS) entry which is preliminary data.</text>
</comment>
<organism evidence="1 2">
    <name type="scientific">Brachyspira aalborgi</name>
    <dbReference type="NCBI Taxonomy" id="29522"/>
    <lineage>
        <taxon>Bacteria</taxon>
        <taxon>Pseudomonadati</taxon>
        <taxon>Spirochaetota</taxon>
        <taxon>Spirochaetia</taxon>
        <taxon>Brachyspirales</taxon>
        <taxon>Brachyspiraceae</taxon>
        <taxon>Brachyspira</taxon>
    </lineage>
</organism>